<evidence type="ECO:0000313" key="3">
    <source>
        <dbReference type="EMBL" id="KAG9441409.1"/>
    </source>
</evidence>
<dbReference type="InterPro" id="IPR001245">
    <property type="entry name" value="Ser-Thr/Tyr_kinase_cat_dom"/>
</dbReference>
<dbReference type="InterPro" id="IPR011009">
    <property type="entry name" value="Kinase-like_dom_sf"/>
</dbReference>
<dbReference type="InterPro" id="IPR000719">
    <property type="entry name" value="Prot_kinase_dom"/>
</dbReference>
<dbReference type="PANTHER" id="PTHR45631">
    <property type="entry name" value="OS07G0107800 PROTEIN-RELATED"/>
    <property type="match status" value="1"/>
</dbReference>
<evidence type="ECO:0000259" key="2">
    <source>
        <dbReference type="PROSITE" id="PS50011"/>
    </source>
</evidence>
<dbReference type="PROSITE" id="PS50011">
    <property type="entry name" value="PROTEIN_KINASE_DOM"/>
    <property type="match status" value="1"/>
</dbReference>
<name>A0AAV7DXZ4_ARIFI</name>
<accession>A0AAV7DXZ4</accession>
<evidence type="ECO:0000313" key="4">
    <source>
        <dbReference type="Proteomes" id="UP000825729"/>
    </source>
</evidence>
<dbReference type="AlphaFoldDB" id="A0AAV7DXZ4"/>
<proteinExistence type="predicted"/>
<keyword evidence="4" id="KW-1185">Reference proteome</keyword>
<gene>
    <name evidence="3" type="ORF">H6P81_017263</name>
</gene>
<dbReference type="GO" id="GO:0004713">
    <property type="term" value="F:protein tyrosine kinase activity"/>
    <property type="evidence" value="ECO:0007669"/>
    <property type="project" value="InterPro"/>
</dbReference>
<evidence type="ECO:0000256" key="1">
    <source>
        <dbReference type="SAM" id="MobiDB-lite"/>
    </source>
</evidence>
<dbReference type="Gene3D" id="3.30.200.20">
    <property type="entry name" value="Phosphorylase Kinase, domain 1"/>
    <property type="match status" value="1"/>
</dbReference>
<dbReference type="InterPro" id="IPR020635">
    <property type="entry name" value="Tyr_kinase_cat_dom"/>
</dbReference>
<reference evidence="3 4" key="1">
    <citation type="submission" date="2021-07" db="EMBL/GenBank/DDBJ databases">
        <title>The Aristolochia fimbriata genome: insights into angiosperm evolution, floral development and chemical biosynthesis.</title>
        <authorList>
            <person name="Jiao Y."/>
        </authorList>
    </citation>
    <scope>NUCLEOTIDE SEQUENCE [LARGE SCALE GENOMIC DNA]</scope>
    <source>
        <strain evidence="3">IBCAS-2021</strain>
        <tissue evidence="3">Leaf</tissue>
    </source>
</reference>
<protein>
    <recommendedName>
        <fullName evidence="2">Protein kinase domain-containing protein</fullName>
    </recommendedName>
</protein>
<feature type="compositionally biased region" description="Low complexity" evidence="1">
    <location>
        <begin position="27"/>
        <end position="63"/>
    </location>
</feature>
<organism evidence="3 4">
    <name type="scientific">Aristolochia fimbriata</name>
    <name type="common">White veined hardy Dutchman's pipe vine</name>
    <dbReference type="NCBI Taxonomy" id="158543"/>
    <lineage>
        <taxon>Eukaryota</taxon>
        <taxon>Viridiplantae</taxon>
        <taxon>Streptophyta</taxon>
        <taxon>Embryophyta</taxon>
        <taxon>Tracheophyta</taxon>
        <taxon>Spermatophyta</taxon>
        <taxon>Magnoliopsida</taxon>
        <taxon>Magnoliidae</taxon>
        <taxon>Piperales</taxon>
        <taxon>Aristolochiaceae</taxon>
        <taxon>Aristolochia</taxon>
    </lineage>
</organism>
<feature type="domain" description="Protein kinase" evidence="2">
    <location>
        <begin position="111"/>
        <end position="445"/>
    </location>
</feature>
<dbReference type="GO" id="GO:0005524">
    <property type="term" value="F:ATP binding"/>
    <property type="evidence" value="ECO:0007669"/>
    <property type="project" value="InterPro"/>
</dbReference>
<dbReference type="PANTHER" id="PTHR45631:SF68">
    <property type="entry name" value="REPEAT FAMILY PROTEIN, PUTATIVE, EXPRESSED-RELATED"/>
    <property type="match status" value="1"/>
</dbReference>
<dbReference type="SUPFAM" id="SSF56112">
    <property type="entry name" value="Protein kinase-like (PK-like)"/>
    <property type="match status" value="1"/>
</dbReference>
<dbReference type="Gene3D" id="1.10.510.10">
    <property type="entry name" value="Transferase(Phosphotransferase) domain 1"/>
    <property type="match status" value="1"/>
</dbReference>
<comment type="caution">
    <text evidence="3">The sequence shown here is derived from an EMBL/GenBank/DDBJ whole genome shotgun (WGS) entry which is preliminary data.</text>
</comment>
<dbReference type="Pfam" id="PF07714">
    <property type="entry name" value="PK_Tyr_Ser-Thr"/>
    <property type="match status" value="1"/>
</dbReference>
<dbReference type="SMART" id="SM00219">
    <property type="entry name" value="TyrKc"/>
    <property type="match status" value="1"/>
</dbReference>
<dbReference type="EMBL" id="JAINDJ010000007">
    <property type="protein sequence ID" value="KAG9441409.1"/>
    <property type="molecule type" value="Genomic_DNA"/>
</dbReference>
<dbReference type="Proteomes" id="UP000825729">
    <property type="component" value="Unassembled WGS sequence"/>
</dbReference>
<sequence length="447" mass="49680">MRASSMPLSGKEIYQGCRTPSINSKFSASPGSPDLGPSSSAREFYQGFPSSSESSGFSLTSTGTEDDDGDREQPSLIEPRKKIGKIFRFRFTNSAVQRRRYRRADIERITGHFRRPINNGETPEKVYYGKLADGTDVAVKVLSSELWHSSTYFNQFKLMIEQYMDLEHKNLLRIIGYYFGKSFSALIMEYMPGGDLTILSGVPFFFSLPLPPGKTNEDFSRLFKLFTSIESLDHKLPTWAQQIQIALDVAQGLEYLHCSPPVIHGNVKLANILLDKNLIAKLAEPRYMVPSHFDKQRDVHDFGTVLWFLITGLSPSILKTTYLTADDMDRSWELPSLSLDTDDPSLQFDSNDARVPDVLIDTALKFSDSLWRLAGMSTSTFQPSTHGELPRGLFDSVCLGIKIAGACAFAGEPAMTLVVHALKVCLKLANQEAPSLAEASSQGSINT</sequence>
<feature type="region of interest" description="Disordered" evidence="1">
    <location>
        <begin position="1"/>
        <end position="77"/>
    </location>
</feature>